<name>A0A7M5XLH9_9CNID</name>
<sequence length="113" mass="12986">SDIAFWKKPALKVYAVAKDWLEFVAAGSSREASKMSDSTSNRDYNEISRKLEIIENKVDESIKFRRLVEALYEALSCTICIHRVMQPPLYLSKCCRQMLGCQQCLDTLEENES</sequence>
<dbReference type="EnsemblMetazoa" id="CLYHEMT025121.1">
    <property type="protein sequence ID" value="CLYHEMP025121.1"/>
    <property type="gene ID" value="CLYHEMG025121"/>
</dbReference>
<keyword evidence="2" id="KW-1185">Reference proteome</keyword>
<protein>
    <submittedName>
        <fullName evidence="1">Uncharacterized protein</fullName>
    </submittedName>
</protein>
<reference evidence="1" key="1">
    <citation type="submission" date="2021-01" db="UniProtKB">
        <authorList>
            <consortium name="EnsemblMetazoa"/>
        </authorList>
    </citation>
    <scope>IDENTIFICATION</scope>
</reference>
<dbReference type="Proteomes" id="UP000594262">
    <property type="component" value="Unplaced"/>
</dbReference>
<dbReference type="AlphaFoldDB" id="A0A7M5XLH9"/>
<organism evidence="1 2">
    <name type="scientific">Clytia hemisphaerica</name>
    <dbReference type="NCBI Taxonomy" id="252671"/>
    <lineage>
        <taxon>Eukaryota</taxon>
        <taxon>Metazoa</taxon>
        <taxon>Cnidaria</taxon>
        <taxon>Hydrozoa</taxon>
        <taxon>Hydroidolina</taxon>
        <taxon>Leptothecata</taxon>
        <taxon>Obeliida</taxon>
        <taxon>Clytiidae</taxon>
        <taxon>Clytia</taxon>
    </lineage>
</organism>
<evidence type="ECO:0000313" key="2">
    <source>
        <dbReference type="Proteomes" id="UP000594262"/>
    </source>
</evidence>
<accession>A0A7M5XLH9</accession>
<proteinExistence type="predicted"/>
<evidence type="ECO:0000313" key="1">
    <source>
        <dbReference type="EnsemblMetazoa" id="CLYHEMP025121.1"/>
    </source>
</evidence>